<protein>
    <submittedName>
        <fullName evidence="4">Gfo/Idh/MocA family oxidoreductase</fullName>
    </submittedName>
</protein>
<evidence type="ECO:0000259" key="2">
    <source>
        <dbReference type="Pfam" id="PF01408"/>
    </source>
</evidence>
<feature type="domain" description="Gfo/Idh/MocA-like oxidoreductase C-terminal" evidence="3">
    <location>
        <begin position="142"/>
        <end position="348"/>
    </location>
</feature>
<dbReference type="InterPro" id="IPR036291">
    <property type="entry name" value="NAD(P)-bd_dom_sf"/>
</dbReference>
<dbReference type="PANTHER" id="PTHR43249:SF1">
    <property type="entry name" value="D-GLUCOSIDE 3-DEHYDROGENASE"/>
    <property type="match status" value="1"/>
</dbReference>
<organism evidence="4 5">
    <name type="scientific">Carboxydichorda subterranea</name>
    <dbReference type="NCBI Taxonomy" id="3109565"/>
    <lineage>
        <taxon>Bacteria</taxon>
        <taxon>Bacillati</taxon>
        <taxon>Bacillota</taxon>
        <taxon>Limnochordia</taxon>
        <taxon>Limnochordales</taxon>
        <taxon>Geochordaceae</taxon>
        <taxon>Carboxydichorda</taxon>
    </lineage>
</organism>
<dbReference type="SUPFAM" id="SSF55347">
    <property type="entry name" value="Glyceraldehyde-3-phosphate dehydrogenase-like, C-terminal domain"/>
    <property type="match status" value="1"/>
</dbReference>
<dbReference type="RefSeq" id="WP_324717227.1">
    <property type="nucleotide sequence ID" value="NZ_CP141615.1"/>
</dbReference>
<dbReference type="Gene3D" id="3.30.360.10">
    <property type="entry name" value="Dihydrodipicolinate Reductase, domain 2"/>
    <property type="match status" value="1"/>
</dbReference>
<dbReference type="InterPro" id="IPR000683">
    <property type="entry name" value="Gfo/Idh/MocA-like_OxRdtase_N"/>
</dbReference>
<dbReference type="InterPro" id="IPR052515">
    <property type="entry name" value="Gfo/Idh/MocA_Oxidoreductase"/>
</dbReference>
<dbReference type="SUPFAM" id="SSF51735">
    <property type="entry name" value="NAD(P)-binding Rossmann-fold domains"/>
    <property type="match status" value="1"/>
</dbReference>
<gene>
    <name evidence="4" type="ORF">U7230_02785</name>
</gene>
<dbReference type="Proteomes" id="UP001332192">
    <property type="component" value="Chromosome"/>
</dbReference>
<sequence length="350" mass="37926">MSGRPIRVGIIGAGGIATGAHIPGYQALGDQVELVAVADVDGERARRVAAEFGFARSYTDYHEMLAQETLDAVSVCTPNKFHAPATIAALRAGCHVLCEKPPATTVLEAQAMREAAAAAGRILTFGFHMRFKSEAQAAYRFVAAGELGEIYAGRVTAMRRRGIPSWGVFTNKALQGGGPLVDIGVHVLDLALWLMDYPQPETVLGATFQKLGTRPGVAPWGPWDWQHYEVEDMAHAMIRFANGASLLLETSFAANIEPMDEMNVRLQGTEGGLTLQPLRIHREAHETLVDVTPAWLPTVKPHHAEVAHFVRCIRGEAQPLSTPDQAVALQQIVDAIYQSAETRTPIRLVA</sequence>
<dbReference type="Pfam" id="PF01408">
    <property type="entry name" value="GFO_IDH_MocA"/>
    <property type="match status" value="1"/>
</dbReference>
<proteinExistence type="inferred from homology"/>
<feature type="domain" description="Gfo/Idh/MocA-like oxidoreductase N-terminal" evidence="2">
    <location>
        <begin position="6"/>
        <end position="127"/>
    </location>
</feature>
<dbReference type="EMBL" id="CP141615">
    <property type="protein sequence ID" value="WRP17956.1"/>
    <property type="molecule type" value="Genomic_DNA"/>
</dbReference>
<evidence type="ECO:0000256" key="1">
    <source>
        <dbReference type="ARBA" id="ARBA00010928"/>
    </source>
</evidence>
<name>A0ABZ1BZM6_9FIRM</name>
<dbReference type="InterPro" id="IPR004104">
    <property type="entry name" value="Gfo/Idh/MocA-like_OxRdtase_C"/>
</dbReference>
<keyword evidence="5" id="KW-1185">Reference proteome</keyword>
<comment type="similarity">
    <text evidence="1">Belongs to the Gfo/Idh/MocA family.</text>
</comment>
<accession>A0ABZ1BZM6</accession>
<dbReference type="PANTHER" id="PTHR43249">
    <property type="entry name" value="UDP-N-ACETYL-2-AMINO-2-DEOXY-D-GLUCURONATE OXIDASE"/>
    <property type="match status" value="1"/>
</dbReference>
<dbReference type="Pfam" id="PF02894">
    <property type="entry name" value="GFO_IDH_MocA_C"/>
    <property type="match status" value="1"/>
</dbReference>
<reference evidence="4 5" key="1">
    <citation type="journal article" date="2024" name="Front. Microbiol.">
        <title>Novel thermophilic genera Geochorda gen. nov. and Carboxydochorda gen. nov. from the deep terrestrial subsurface reveal the ecophysiological diversity in the class Limnochordia.</title>
        <authorList>
            <person name="Karnachuk O.V."/>
            <person name="Lukina A.P."/>
            <person name="Avakyan M.R."/>
            <person name="Kadnikov V.V."/>
            <person name="Begmatov S."/>
            <person name="Beletsky A.V."/>
            <person name="Vlasova K.G."/>
            <person name="Novikov A.A."/>
            <person name="Shcherbakova V.A."/>
            <person name="Mardanov A.V."/>
            <person name="Ravin N.V."/>
        </authorList>
    </citation>
    <scope>NUCLEOTIDE SEQUENCE [LARGE SCALE GENOMIC DNA]</scope>
    <source>
        <strain evidence="4 5">L945</strain>
    </source>
</reference>
<evidence type="ECO:0000313" key="4">
    <source>
        <dbReference type="EMBL" id="WRP17956.1"/>
    </source>
</evidence>
<evidence type="ECO:0000313" key="5">
    <source>
        <dbReference type="Proteomes" id="UP001332192"/>
    </source>
</evidence>
<dbReference type="Gene3D" id="3.40.50.720">
    <property type="entry name" value="NAD(P)-binding Rossmann-like Domain"/>
    <property type="match status" value="1"/>
</dbReference>
<evidence type="ECO:0000259" key="3">
    <source>
        <dbReference type="Pfam" id="PF02894"/>
    </source>
</evidence>